<evidence type="ECO:0000256" key="3">
    <source>
        <dbReference type="ARBA" id="ARBA00022723"/>
    </source>
</evidence>
<sequence length="422" mass="46277">MDEDELTSEHHYDRTRARQLLAAPGVPGRRDLLRSLLVTGGAAATWRFAAGSGTARAAAEDGPIVKPLPPDLFVNHGSNAEMRWEAMRGQGLYVPNDRFFVRNHTRTPLVDARTWRLRLFGSGLHGTPTADQARTFSYEDLLALPARTTSAVVECAGNGRAFFDLQQGTPAEGTPWHLGGVGLARWRGVPLATVLERAGLLPSAVDVLPQGLDPEVVSGGVNIGRVRRPLPIAKALKDALLVYEMNGEPLPPDHGFPVRLLVPGWIGVSCVKWLGSIEVADHPLFSPWNTQFYRFFGPDYPAEGSAPLGEQVTKSAFELPYPATVRARRPVVLRGRSWSPRRPVHRVEVSTDGGASWRGARLLGPDRGWRRWEIAWRPTHTGSTTLLARATDAAGRVQPDRTTFNTFGYLFGAVVRHPVQIV</sequence>
<organism evidence="7 8">
    <name type="scientific">Actinomadura meridiana</name>
    <dbReference type="NCBI Taxonomy" id="559626"/>
    <lineage>
        <taxon>Bacteria</taxon>
        <taxon>Bacillati</taxon>
        <taxon>Actinomycetota</taxon>
        <taxon>Actinomycetes</taxon>
        <taxon>Streptosporangiales</taxon>
        <taxon>Thermomonosporaceae</taxon>
        <taxon>Actinomadura</taxon>
    </lineage>
</organism>
<evidence type="ECO:0000256" key="2">
    <source>
        <dbReference type="ARBA" id="ARBA00022505"/>
    </source>
</evidence>
<evidence type="ECO:0000259" key="5">
    <source>
        <dbReference type="Pfam" id="PF00174"/>
    </source>
</evidence>
<proteinExistence type="predicted"/>
<dbReference type="InterPro" id="IPR014756">
    <property type="entry name" value="Ig_E-set"/>
</dbReference>
<dbReference type="Proteomes" id="UP001501710">
    <property type="component" value="Unassembled WGS sequence"/>
</dbReference>
<keyword evidence="8" id="KW-1185">Reference proteome</keyword>
<dbReference type="Gene3D" id="3.90.420.10">
    <property type="entry name" value="Oxidoreductase, molybdopterin-binding domain"/>
    <property type="match status" value="1"/>
</dbReference>
<feature type="domain" description="Oxidoreductase molybdopterin-binding" evidence="5">
    <location>
        <begin position="104"/>
        <end position="288"/>
    </location>
</feature>
<evidence type="ECO:0000256" key="4">
    <source>
        <dbReference type="ARBA" id="ARBA00023002"/>
    </source>
</evidence>
<dbReference type="InterPro" id="IPR006311">
    <property type="entry name" value="TAT_signal"/>
</dbReference>
<reference evidence="8" key="1">
    <citation type="journal article" date="2019" name="Int. J. Syst. Evol. Microbiol.">
        <title>The Global Catalogue of Microorganisms (GCM) 10K type strain sequencing project: providing services to taxonomists for standard genome sequencing and annotation.</title>
        <authorList>
            <consortium name="The Broad Institute Genomics Platform"/>
            <consortium name="The Broad Institute Genome Sequencing Center for Infectious Disease"/>
            <person name="Wu L."/>
            <person name="Ma J."/>
        </authorList>
    </citation>
    <scope>NUCLEOTIDE SEQUENCE [LARGE SCALE GENOMIC DNA]</scope>
    <source>
        <strain evidence="8">JCM 17440</strain>
    </source>
</reference>
<dbReference type="PANTHER" id="PTHR19372">
    <property type="entry name" value="SULFITE REDUCTASE"/>
    <property type="match status" value="1"/>
</dbReference>
<dbReference type="PRINTS" id="PR00407">
    <property type="entry name" value="EUMOPTERIN"/>
</dbReference>
<dbReference type="Gene3D" id="2.60.40.650">
    <property type="match status" value="1"/>
</dbReference>
<gene>
    <name evidence="7" type="ORF">GCM10022254_33690</name>
</gene>
<evidence type="ECO:0000259" key="6">
    <source>
        <dbReference type="Pfam" id="PF03404"/>
    </source>
</evidence>
<dbReference type="RefSeq" id="WP_344897255.1">
    <property type="nucleotide sequence ID" value="NZ_BAABAS010000006.1"/>
</dbReference>
<dbReference type="InterPro" id="IPR036374">
    <property type="entry name" value="OxRdtase_Mopterin-bd_sf"/>
</dbReference>
<keyword evidence="2" id="KW-0500">Molybdenum</keyword>
<dbReference type="InterPro" id="IPR000572">
    <property type="entry name" value="OxRdtase_Mopterin-bd_dom"/>
</dbReference>
<dbReference type="Pfam" id="PF00174">
    <property type="entry name" value="Oxidored_molyb"/>
    <property type="match status" value="1"/>
</dbReference>
<name>A0ABP8C2W2_9ACTN</name>
<dbReference type="InterPro" id="IPR008335">
    <property type="entry name" value="Mopterin_OxRdtase_euk"/>
</dbReference>
<dbReference type="CDD" id="cd02110">
    <property type="entry name" value="SO_family_Moco_dimer"/>
    <property type="match status" value="1"/>
</dbReference>
<accession>A0ABP8C2W2</accession>
<dbReference type="Pfam" id="PF03404">
    <property type="entry name" value="Mo-co_dimer"/>
    <property type="match status" value="1"/>
</dbReference>
<dbReference type="PROSITE" id="PS51318">
    <property type="entry name" value="TAT"/>
    <property type="match status" value="1"/>
</dbReference>
<keyword evidence="3" id="KW-0479">Metal-binding</keyword>
<protein>
    <submittedName>
        <fullName evidence="7">Sulfite oxidase</fullName>
    </submittedName>
</protein>
<dbReference type="EMBL" id="BAABAS010000006">
    <property type="protein sequence ID" value="GAA4232795.1"/>
    <property type="molecule type" value="Genomic_DNA"/>
</dbReference>
<feature type="domain" description="Moybdenum cofactor oxidoreductase dimerisation" evidence="6">
    <location>
        <begin position="328"/>
        <end position="411"/>
    </location>
</feature>
<dbReference type="SUPFAM" id="SSF81296">
    <property type="entry name" value="E set domains"/>
    <property type="match status" value="1"/>
</dbReference>
<comment type="caution">
    <text evidence="7">The sequence shown here is derived from an EMBL/GenBank/DDBJ whole genome shotgun (WGS) entry which is preliminary data.</text>
</comment>
<keyword evidence="4" id="KW-0560">Oxidoreductase</keyword>
<evidence type="ECO:0000313" key="7">
    <source>
        <dbReference type="EMBL" id="GAA4232795.1"/>
    </source>
</evidence>
<dbReference type="SUPFAM" id="SSF56524">
    <property type="entry name" value="Oxidoreductase molybdopterin-binding domain"/>
    <property type="match status" value="1"/>
</dbReference>
<dbReference type="InterPro" id="IPR005066">
    <property type="entry name" value="MoCF_OxRdtse_dimer"/>
</dbReference>
<comment type="cofactor">
    <cofactor evidence="1">
        <name>Mo-molybdopterin</name>
        <dbReference type="ChEBI" id="CHEBI:71302"/>
    </cofactor>
</comment>
<dbReference type="PANTHER" id="PTHR19372:SF7">
    <property type="entry name" value="SULFITE OXIDASE, MITOCHONDRIAL"/>
    <property type="match status" value="1"/>
</dbReference>
<evidence type="ECO:0000256" key="1">
    <source>
        <dbReference type="ARBA" id="ARBA00001924"/>
    </source>
</evidence>
<evidence type="ECO:0000313" key="8">
    <source>
        <dbReference type="Proteomes" id="UP001501710"/>
    </source>
</evidence>